<dbReference type="KEGG" id="app:CAP2UW1_2855"/>
<protein>
    <submittedName>
        <fullName evidence="1">Uncharacterized protein</fullName>
    </submittedName>
</protein>
<accession>C7RTK2</accession>
<reference evidence="1" key="1">
    <citation type="submission" date="2009-08" db="EMBL/GenBank/DDBJ databases">
        <authorList>
            <consortium name="US DOE Joint Genome Institute"/>
            <person name="Lucas S."/>
            <person name="Copeland A."/>
            <person name="Lapidus A."/>
            <person name="Glavina del Rio T."/>
            <person name="Dalin E."/>
            <person name="Tice H."/>
            <person name="Bruce D."/>
            <person name="Barry K."/>
            <person name="Pitluck S."/>
            <person name="Lowry S."/>
            <person name="Larimer F."/>
            <person name="Land M."/>
            <person name="Hauser L."/>
            <person name="Kyrpides N."/>
            <person name="Ivanova N."/>
            <person name="McMahon K.D."/>
            <person name="Hugenholtz P."/>
        </authorList>
    </citation>
    <scope>NUCLEOTIDE SEQUENCE</scope>
    <source>
        <strain evidence="1">UW-1</strain>
    </source>
</reference>
<dbReference type="InterPro" id="IPR012334">
    <property type="entry name" value="Pectin_lyas_fold"/>
</dbReference>
<name>C7RTK2_ACCRE</name>
<sequence length="406" mass="43003">MGFTIGSIPLYVAVCGPSSVTSYTDKRALAFAAVAGGASSTDWGSGRVYHVGQSPWMYASLGAAVTAINAATPAPGATKRVVILVWPGKYTMSSAITVPSYVGIKGVSKGLVQFQNNTTDMFVCSGNNWFEDFLVEGGTLSSVYAFDGNNKDRIHIRRVDMLNNGGTAVQKFLKQVGSTWKVLFIEDCIVDYYATSGYAVLLQNSGAAARYCDTVINDVFFDAYQLTGYGGSFQLKGVQDVRFRNSTIRGAATWNTGIRHELSGVTGVPEIHVRHCFLEGGVPIYSESGTLIWLRQVTALGALFDGSAGCRNSAVNDTTSVTVTTADVTISGHASAARYLTTTGALTGNRNVIIPTNWEGVVFCNNTGAFTTTIKTAAGTGIVVAQGKRAYLTGDGTNIVRVTPDT</sequence>
<proteinExistence type="predicted"/>
<organism evidence="1">
    <name type="scientific">Accumulibacter regalis</name>
    <dbReference type="NCBI Taxonomy" id="522306"/>
    <lineage>
        <taxon>Bacteria</taxon>
        <taxon>Pseudomonadati</taxon>
        <taxon>Pseudomonadota</taxon>
        <taxon>Betaproteobacteria</taxon>
        <taxon>Candidatus Accumulibacter</taxon>
    </lineage>
</organism>
<dbReference type="STRING" id="522306.CAP2UW1_2855"/>
<dbReference type="InterPro" id="IPR011050">
    <property type="entry name" value="Pectin_lyase_fold/virulence"/>
</dbReference>
<evidence type="ECO:0000313" key="1">
    <source>
        <dbReference type="EMBL" id="ACV36135.1"/>
    </source>
</evidence>
<dbReference type="SUPFAM" id="SSF51126">
    <property type="entry name" value="Pectin lyase-like"/>
    <property type="match status" value="1"/>
</dbReference>
<reference evidence="1" key="2">
    <citation type="submission" date="2009-09" db="EMBL/GenBank/DDBJ databases">
        <title>Complete sequence of chromosome of Candidatus Accumulibacter phosphatis clade IIA str. UW-1.</title>
        <authorList>
            <consortium name="US DOE Joint Genome Institute"/>
            <person name="Martin H.G."/>
            <person name="Ivanova N."/>
            <person name="Kunin V."/>
            <person name="Warnecke F."/>
            <person name="Barry K."/>
            <person name="He S."/>
            <person name="Salamov A."/>
            <person name="Szeto E."/>
            <person name="Dalin E."/>
            <person name="Pangilinan J.L."/>
            <person name="Lapidus A."/>
            <person name="Lowry S."/>
            <person name="Kyrpides N.C."/>
            <person name="McMahon K.D."/>
            <person name="Hugenholtz P."/>
        </authorList>
    </citation>
    <scope>NUCLEOTIDE SEQUENCE [LARGE SCALE GENOMIC DNA]</scope>
    <source>
        <strain evidence="1">UW-1</strain>
    </source>
</reference>
<dbReference type="AlphaFoldDB" id="C7RTK2"/>
<dbReference type="HOGENOM" id="CLU_677273_0_0_4"/>
<dbReference type="Gene3D" id="2.160.20.10">
    <property type="entry name" value="Single-stranded right-handed beta-helix, Pectin lyase-like"/>
    <property type="match status" value="1"/>
</dbReference>
<gene>
    <name evidence="1" type="ordered locus">CAP2UW1_2855</name>
</gene>
<dbReference type="EMBL" id="CP001715">
    <property type="protein sequence ID" value="ACV36135.1"/>
    <property type="molecule type" value="Genomic_DNA"/>
</dbReference>